<dbReference type="AlphaFoldDB" id="A0A8D8K3X9"/>
<proteinExistence type="predicted"/>
<feature type="compositionally biased region" description="Basic and acidic residues" evidence="1">
    <location>
        <begin position="29"/>
        <end position="57"/>
    </location>
</feature>
<dbReference type="EMBL" id="HBUE01309257">
    <property type="protein sequence ID" value="CAG6582626.1"/>
    <property type="molecule type" value="Transcribed_RNA"/>
</dbReference>
<dbReference type="EMBL" id="HBUE01203066">
    <property type="protein sequence ID" value="CAG6530792.1"/>
    <property type="molecule type" value="Transcribed_RNA"/>
</dbReference>
<sequence>MKLHFFSSADKNKIYRPFDEYSSSSNKIHMSDSGELRNMDLSKDKDRDRYRENSANLEDQREKEAFVDNDTKSDASVGRHFTARMDLTVLLALLMIHFLR</sequence>
<feature type="region of interest" description="Disordered" evidence="1">
    <location>
        <begin position="22"/>
        <end position="57"/>
    </location>
</feature>
<organism evidence="2">
    <name type="scientific">Culex pipiens</name>
    <name type="common">House mosquito</name>
    <dbReference type="NCBI Taxonomy" id="7175"/>
    <lineage>
        <taxon>Eukaryota</taxon>
        <taxon>Metazoa</taxon>
        <taxon>Ecdysozoa</taxon>
        <taxon>Arthropoda</taxon>
        <taxon>Hexapoda</taxon>
        <taxon>Insecta</taxon>
        <taxon>Pterygota</taxon>
        <taxon>Neoptera</taxon>
        <taxon>Endopterygota</taxon>
        <taxon>Diptera</taxon>
        <taxon>Nematocera</taxon>
        <taxon>Culicoidea</taxon>
        <taxon>Culicidae</taxon>
        <taxon>Culicinae</taxon>
        <taxon>Culicini</taxon>
        <taxon>Culex</taxon>
        <taxon>Culex</taxon>
    </lineage>
</organism>
<accession>A0A8D8K3X9</accession>
<protein>
    <submittedName>
        <fullName evidence="2">(northern house mosquito) hypothetical protein</fullName>
    </submittedName>
</protein>
<name>A0A8D8K3X9_CULPI</name>
<reference evidence="2" key="1">
    <citation type="submission" date="2021-05" db="EMBL/GenBank/DDBJ databases">
        <authorList>
            <person name="Alioto T."/>
            <person name="Alioto T."/>
            <person name="Gomez Garrido J."/>
        </authorList>
    </citation>
    <scope>NUCLEOTIDE SEQUENCE</scope>
</reference>
<evidence type="ECO:0000256" key="1">
    <source>
        <dbReference type="SAM" id="MobiDB-lite"/>
    </source>
</evidence>
<evidence type="ECO:0000313" key="2">
    <source>
        <dbReference type="EMBL" id="CAG6582626.1"/>
    </source>
</evidence>